<dbReference type="KEGG" id="lrug:AB8B22_01635"/>
<name>A0AB39VJU1_9FUSO</name>
<evidence type="ECO:0000313" key="1">
    <source>
        <dbReference type="EMBL" id="XDU67138.1"/>
    </source>
</evidence>
<organism evidence="1">
    <name type="scientific">Leptotrichia rugosa</name>
    <dbReference type="NCBI Taxonomy" id="3239302"/>
    <lineage>
        <taxon>Bacteria</taxon>
        <taxon>Fusobacteriati</taxon>
        <taxon>Fusobacteriota</taxon>
        <taxon>Fusobacteriia</taxon>
        <taxon>Fusobacteriales</taxon>
        <taxon>Leptotrichiaceae</taxon>
        <taxon>Leptotrichia</taxon>
    </lineage>
</organism>
<sequence>MKNKLEIFIENKSEELKKIMSDNEIANFLEKNELDGIYDDNFLENKVLVMKFSEIFICMYFQNKGEKVRLKTKVNKLEKEIKKLTFKKIKGKK</sequence>
<gene>
    <name evidence="1" type="ORF">AB8B22_01635</name>
</gene>
<protein>
    <submittedName>
        <fullName evidence="1">Uncharacterized protein</fullName>
    </submittedName>
</protein>
<dbReference type="EMBL" id="CP165644">
    <property type="protein sequence ID" value="XDU67138.1"/>
    <property type="molecule type" value="Genomic_DNA"/>
</dbReference>
<reference evidence="1" key="1">
    <citation type="submission" date="2024-07" db="EMBL/GenBank/DDBJ databases">
        <authorList>
            <person name="Li X.-J."/>
            <person name="Wang X."/>
        </authorList>
    </citation>
    <scope>NUCLEOTIDE SEQUENCE</scope>
    <source>
        <strain evidence="1">HSP-334</strain>
    </source>
</reference>
<proteinExistence type="predicted"/>
<dbReference type="AlphaFoldDB" id="A0AB39VJU1"/>
<dbReference type="RefSeq" id="WP_369711372.1">
    <property type="nucleotide sequence ID" value="NZ_CP165644.1"/>
</dbReference>
<accession>A0AB39VJU1</accession>